<dbReference type="GO" id="GO:0009507">
    <property type="term" value="C:chloroplast"/>
    <property type="evidence" value="ECO:0007669"/>
    <property type="project" value="TreeGrafter"/>
</dbReference>
<evidence type="ECO:0000313" key="1">
    <source>
        <dbReference type="EMBL" id="PNX66330.1"/>
    </source>
</evidence>
<accession>A0A2K3KJ69</accession>
<gene>
    <name evidence="1" type="ORF">L195_g055026</name>
</gene>
<evidence type="ECO:0000313" key="2">
    <source>
        <dbReference type="Proteomes" id="UP000236291"/>
    </source>
</evidence>
<protein>
    <submittedName>
        <fullName evidence="1">ATP binding protein</fullName>
    </submittedName>
</protein>
<organism evidence="1 2">
    <name type="scientific">Trifolium pratense</name>
    <name type="common">Red clover</name>
    <dbReference type="NCBI Taxonomy" id="57577"/>
    <lineage>
        <taxon>Eukaryota</taxon>
        <taxon>Viridiplantae</taxon>
        <taxon>Streptophyta</taxon>
        <taxon>Embryophyta</taxon>
        <taxon>Tracheophyta</taxon>
        <taxon>Spermatophyta</taxon>
        <taxon>Magnoliopsida</taxon>
        <taxon>eudicotyledons</taxon>
        <taxon>Gunneridae</taxon>
        <taxon>Pentapetalae</taxon>
        <taxon>rosids</taxon>
        <taxon>fabids</taxon>
        <taxon>Fabales</taxon>
        <taxon>Fabaceae</taxon>
        <taxon>Papilionoideae</taxon>
        <taxon>50 kb inversion clade</taxon>
        <taxon>NPAAA clade</taxon>
        <taxon>Hologalegina</taxon>
        <taxon>IRL clade</taxon>
        <taxon>Trifolieae</taxon>
        <taxon>Trifolium</taxon>
    </lineage>
</organism>
<name>A0A2K3KJ69_TRIPR</name>
<dbReference type="STRING" id="57577.A0A2K3KJ69"/>
<comment type="caution">
    <text evidence="1">The sequence shown here is derived from an EMBL/GenBank/DDBJ whole genome shotgun (WGS) entry which is preliminary data.</text>
</comment>
<dbReference type="PANTHER" id="PTHR36796:SF1">
    <property type="entry name" value="PROTEIN KINASE SUPERFAMILY PROTEIN"/>
    <property type="match status" value="1"/>
</dbReference>
<sequence length="44" mass="4854">MPNDSLVNAIEFLDLGDGAGWELLQAMLNADFRKRPTAEAVLNH</sequence>
<proteinExistence type="predicted"/>
<feature type="non-terminal residue" evidence="1">
    <location>
        <position position="44"/>
    </location>
</feature>
<dbReference type="EMBL" id="ASHM01098563">
    <property type="protein sequence ID" value="PNX66330.1"/>
    <property type="molecule type" value="Genomic_DNA"/>
</dbReference>
<reference evidence="1 2" key="2">
    <citation type="journal article" date="2017" name="Front. Plant Sci.">
        <title>Gene Classification and Mining of Molecular Markers Useful in Red Clover (Trifolium pratense) Breeding.</title>
        <authorList>
            <person name="Istvanek J."/>
            <person name="Dluhosova J."/>
            <person name="Dluhos P."/>
            <person name="Patkova L."/>
            <person name="Nedelnik J."/>
            <person name="Repkova J."/>
        </authorList>
    </citation>
    <scope>NUCLEOTIDE SEQUENCE [LARGE SCALE GENOMIC DNA]</scope>
    <source>
        <strain evidence="2">cv. Tatra</strain>
        <tissue evidence="1">Young leaves</tissue>
    </source>
</reference>
<dbReference type="AlphaFoldDB" id="A0A2K3KJ69"/>
<reference evidence="1 2" key="1">
    <citation type="journal article" date="2014" name="Am. J. Bot.">
        <title>Genome assembly and annotation for red clover (Trifolium pratense; Fabaceae).</title>
        <authorList>
            <person name="Istvanek J."/>
            <person name="Jaros M."/>
            <person name="Krenek A."/>
            <person name="Repkova J."/>
        </authorList>
    </citation>
    <scope>NUCLEOTIDE SEQUENCE [LARGE SCALE GENOMIC DNA]</scope>
    <source>
        <strain evidence="2">cv. Tatra</strain>
        <tissue evidence="1">Young leaves</tissue>
    </source>
</reference>
<dbReference type="PANTHER" id="PTHR36796">
    <property type="entry name" value="PROTEIN KINASE SUPERFAMILY PROTEIN"/>
    <property type="match status" value="1"/>
</dbReference>
<dbReference type="Proteomes" id="UP000236291">
    <property type="component" value="Unassembled WGS sequence"/>
</dbReference>